<evidence type="ECO:0000313" key="13">
    <source>
        <dbReference type="EMBL" id="QOJ44283.1"/>
    </source>
</evidence>
<evidence type="ECO:0000256" key="7">
    <source>
        <dbReference type="ARBA" id="ARBA00022812"/>
    </source>
</evidence>
<reference evidence="13" key="1">
    <citation type="journal article" date="2020" name="Vet. Microbiol.">
        <title>Glycoprotein-C-gene-deleted recombinant infectious laryngotracheitis virus expressing a genotype VII Newcastle disease virus fusion protein protects against virulent infectious laryngotracheitis virus and Newcastle disease virus.</title>
        <authorList>
            <person name="Wei X."/>
            <person name="Shao Y."/>
            <person name="Han Z."/>
            <person name="Sun J."/>
            <person name="Liu S."/>
        </authorList>
    </citation>
    <scope>NUCLEOTIDE SEQUENCE</scope>
    <source>
        <strain evidence="13">Ck/CH/LHLJ/120305</strain>
    </source>
</reference>
<accession>A0A7M3URG9</accession>
<dbReference type="InterPro" id="IPR007629">
    <property type="entry name" value="Herpes_UL20"/>
</dbReference>
<keyword evidence="9" id="KW-1043">Host membrane</keyword>
<evidence type="ECO:0000256" key="9">
    <source>
        <dbReference type="ARBA" id="ARBA00022870"/>
    </source>
</evidence>
<evidence type="ECO:0000256" key="4">
    <source>
        <dbReference type="ARBA" id="ARBA00007652"/>
    </source>
</evidence>
<keyword evidence="6 12" id="KW-0812">Transmembrane</keyword>
<comment type="similarity">
    <text evidence="4">Belongs to the alphaherpesvirinae UL20 family.</text>
</comment>
<keyword evidence="7" id="KW-1040">Host Golgi apparatus</keyword>
<feature type="transmembrane region" description="Helical" evidence="12">
    <location>
        <begin position="75"/>
        <end position="96"/>
    </location>
</feature>
<feature type="transmembrane region" description="Helical" evidence="12">
    <location>
        <begin position="198"/>
        <end position="226"/>
    </location>
</feature>
<keyword evidence="8" id="KW-0946">Virion</keyword>
<evidence type="ECO:0000256" key="3">
    <source>
        <dbReference type="ARBA" id="ARBA00004634"/>
    </source>
</evidence>
<dbReference type="Pfam" id="PF04544">
    <property type="entry name" value="Herpes_UL20"/>
    <property type="match status" value="1"/>
</dbReference>
<feature type="transmembrane region" description="Helical" evidence="12">
    <location>
        <begin position="142"/>
        <end position="164"/>
    </location>
</feature>
<protein>
    <submittedName>
        <fullName evidence="13">Envelope protein UL20</fullName>
    </submittedName>
</protein>
<evidence type="ECO:0000256" key="5">
    <source>
        <dbReference type="ARBA" id="ARBA00022562"/>
    </source>
</evidence>
<comment type="subcellular location">
    <subcellularLocation>
        <location evidence="1">Host Golgi apparatus membrane</location>
        <topology evidence="1">Multi-pass membrane protein</topology>
    </subcellularLocation>
    <subcellularLocation>
        <location evidence="3">Host nucleus membrane</location>
        <topology evidence="3">Multi-pass membrane protein</topology>
    </subcellularLocation>
    <subcellularLocation>
        <location evidence="2">Virion</location>
    </subcellularLocation>
</comment>
<feature type="transmembrane region" description="Helical" evidence="12">
    <location>
        <begin position="102"/>
        <end position="121"/>
    </location>
</feature>
<evidence type="ECO:0000256" key="1">
    <source>
        <dbReference type="ARBA" id="ARBA00004252"/>
    </source>
</evidence>
<evidence type="ECO:0000256" key="6">
    <source>
        <dbReference type="ARBA" id="ARBA00022692"/>
    </source>
</evidence>
<keyword evidence="13" id="KW-0261">Viral envelope protein</keyword>
<evidence type="ECO:0000256" key="10">
    <source>
        <dbReference type="ARBA" id="ARBA00022989"/>
    </source>
</evidence>
<name>A0A7M3URG9_ILTV</name>
<evidence type="ECO:0000256" key="12">
    <source>
        <dbReference type="SAM" id="Phobius"/>
    </source>
</evidence>
<dbReference type="GO" id="GO:0044200">
    <property type="term" value="C:host cell nuclear membrane"/>
    <property type="evidence" value="ECO:0007669"/>
    <property type="project" value="UniProtKB-SubCell"/>
</dbReference>
<dbReference type="GO" id="GO:0019058">
    <property type="term" value="P:viral life cycle"/>
    <property type="evidence" value="ECO:0007669"/>
    <property type="project" value="InterPro"/>
</dbReference>
<keyword evidence="5" id="KW-1048">Host nucleus</keyword>
<dbReference type="GO" id="GO:0044178">
    <property type="term" value="C:host cell Golgi membrane"/>
    <property type="evidence" value="ECO:0007669"/>
    <property type="project" value="UniProtKB-SubCell"/>
</dbReference>
<evidence type="ECO:0000256" key="8">
    <source>
        <dbReference type="ARBA" id="ARBA00022844"/>
    </source>
</evidence>
<sequence>MTTGNEANSIRLSSVQVPGNCEIDKLLAGFDYEKERDGDYSTLNEGSIFLNDRLIASGSEDTSDLQYTRMRKQTFYPSLALLLKILCCLPFFWYGNCTREKYLFVNALIITALSCLERLLISFFVYRNVKADRLPLKGPEKLIQMVLCMITAIYGAIIFSRHLFADDDLAISIFAKNWTDTQEALRIGHCYLSPYFSMWAACLYFIILLYDVIDVTLPLLWAWTILRTAISF</sequence>
<dbReference type="EMBL" id="MT876619">
    <property type="protein sequence ID" value="QOJ44283.1"/>
    <property type="molecule type" value="Genomic_DNA"/>
</dbReference>
<proteinExistence type="inferred from homology"/>
<keyword evidence="11 12" id="KW-0472">Membrane</keyword>
<evidence type="ECO:0000256" key="2">
    <source>
        <dbReference type="ARBA" id="ARBA00004328"/>
    </source>
</evidence>
<organismHost>
    <name type="scientific">Gallus gallus</name>
    <name type="common">Chicken</name>
    <dbReference type="NCBI Taxonomy" id="9031"/>
</organismHost>
<evidence type="ECO:0000256" key="11">
    <source>
        <dbReference type="ARBA" id="ARBA00023136"/>
    </source>
</evidence>
<gene>
    <name evidence="13" type="primary">ul20</name>
</gene>
<keyword evidence="10 12" id="KW-1133">Transmembrane helix</keyword>
<dbReference type="GO" id="GO:0019031">
    <property type="term" value="C:viral envelope"/>
    <property type="evidence" value="ECO:0007669"/>
    <property type="project" value="UniProtKB-KW"/>
</dbReference>
<organism evidence="13">
    <name type="scientific">Infectious laryngotracheitis virus</name>
    <name type="common">ILTV</name>
    <name type="synonym">Gallid herpesvirus 1</name>
    <dbReference type="NCBI Taxonomy" id="10386"/>
    <lineage>
        <taxon>Viruses</taxon>
        <taxon>Duplodnaviria</taxon>
        <taxon>Heunggongvirae</taxon>
        <taxon>Peploviricota</taxon>
        <taxon>Herviviricetes</taxon>
        <taxon>Herpesvirales</taxon>
        <taxon>Orthoherpesviridae</taxon>
        <taxon>Alphaherpesvirinae</taxon>
        <taxon>Iltovirus</taxon>
        <taxon>Iltovirus gallidalpha1</taxon>
    </lineage>
</organism>